<keyword evidence="6" id="KW-0813">Transport</keyword>
<feature type="transmembrane region" description="Helical" evidence="10">
    <location>
        <begin position="227"/>
        <end position="246"/>
    </location>
</feature>
<dbReference type="GO" id="GO:0005524">
    <property type="term" value="F:ATP binding"/>
    <property type="evidence" value="ECO:0007669"/>
    <property type="project" value="UniProtKB-UniRule"/>
</dbReference>
<dbReference type="PRINTS" id="PR00119">
    <property type="entry name" value="CATATPASE"/>
</dbReference>
<protein>
    <recommendedName>
        <fullName evidence="8">Cd(2+)-exporting ATPase</fullName>
        <ecNumber evidence="8">7.2.2.21</ecNumber>
    </recommendedName>
</protein>
<dbReference type="PROSITE" id="PS00154">
    <property type="entry name" value="ATPASE_E1_E2"/>
    <property type="match status" value="1"/>
</dbReference>
<dbReference type="InterPro" id="IPR023299">
    <property type="entry name" value="ATPase_P-typ_cyto_dom_N"/>
</dbReference>
<dbReference type="GO" id="GO:0005886">
    <property type="term" value="C:plasma membrane"/>
    <property type="evidence" value="ECO:0007669"/>
    <property type="project" value="UniProtKB-SubCell"/>
</dbReference>
<evidence type="ECO:0000313" key="13">
    <source>
        <dbReference type="Proteomes" id="UP001256711"/>
    </source>
</evidence>
<comment type="similarity">
    <text evidence="2 10">Belongs to the cation transport ATPase (P-type) (TC 3.A.3) family. Type IB subfamily.</text>
</comment>
<evidence type="ECO:0000313" key="12">
    <source>
        <dbReference type="EMBL" id="MDT2809748.1"/>
    </source>
</evidence>
<feature type="transmembrane region" description="Helical" evidence="10">
    <location>
        <begin position="548"/>
        <end position="575"/>
    </location>
</feature>
<dbReference type="InterPro" id="IPR036412">
    <property type="entry name" value="HAD-like_sf"/>
</dbReference>
<proteinExistence type="inferred from homology"/>
<dbReference type="CDD" id="cd07544">
    <property type="entry name" value="P-type_ATPase_HM"/>
    <property type="match status" value="1"/>
</dbReference>
<keyword evidence="7 10" id="KW-0472">Membrane</keyword>
<dbReference type="NCBIfam" id="TIGR01525">
    <property type="entry name" value="ATPase-IB_hvy"/>
    <property type="match status" value="1"/>
</dbReference>
<dbReference type="Gene3D" id="2.70.150.10">
    <property type="entry name" value="Calcium-transporting ATPase, cytoplasmic transduction domain A"/>
    <property type="match status" value="1"/>
</dbReference>
<evidence type="ECO:0000256" key="4">
    <source>
        <dbReference type="ARBA" id="ARBA00022692"/>
    </source>
</evidence>
<feature type="transmembrane region" description="Helical" evidence="10">
    <location>
        <begin position="62"/>
        <end position="87"/>
    </location>
</feature>
<gene>
    <name evidence="12" type="ORF">P7H43_04575</name>
</gene>
<evidence type="ECO:0000256" key="3">
    <source>
        <dbReference type="ARBA" id="ARBA00022539"/>
    </source>
</evidence>
<name>A0AAW8TTY1_9ENTE</name>
<keyword evidence="10" id="KW-0067">ATP-binding</keyword>
<evidence type="ECO:0000256" key="2">
    <source>
        <dbReference type="ARBA" id="ARBA00006024"/>
    </source>
</evidence>
<keyword evidence="10" id="KW-1003">Cell membrane</keyword>
<dbReference type="RefSeq" id="WP_270596684.1">
    <property type="nucleotide sequence ID" value="NZ_JAQESC010000002.1"/>
</dbReference>
<dbReference type="AlphaFoldDB" id="A0AAW8TTY1"/>
<dbReference type="Proteomes" id="UP001256711">
    <property type="component" value="Unassembled WGS sequence"/>
</dbReference>
<dbReference type="InterPro" id="IPR023298">
    <property type="entry name" value="ATPase_P-typ_TM_dom_sf"/>
</dbReference>
<sequence>MSHFKKFVATILVGVAALISQFAFGQPKVAFLLVAILGGIVALSMVKEMIATLKSGRYGVDILAITAIVATLAVGQYWASLMILIMLTGGDSLEDYASQEASRELRHLLNQAPQQAHRIAGKELQDVTLDQVKIGDRLLVKPQEIVPVDGLVVAGASEVDESSLTGEAKPVAKEHGDEVMSGSVNGAVALQIKVSKLAQDSQYQTIVKLVKESQAKPAHFVRLADRYAVPFTILAYLIGGIAWFVTKDPVRFAQVLVVASPCPLILAAPIALIAGMSRSSRKGMIVKTGTTIEKMATLKTVAFDKTGTITAGTLAVEAVIPEGPFKEEELLALAAGAEESSTHILARSLVQYGKSKVTLHHFEEVKEVVGQGIETNYQGKALKIGSAAFAGVPKVGTGTAIYLSWGDQSVGRITFKDQIRPEAAATIAKLRSLGTDQVMMITGDQAAVAEQIAQNAGITTVHANCLPQDKLMILKNVPANERPLMMVGDGVNDAPALAIADVGVAMGARGSSAASESAAAVVLKDDLSCVADGVQVAQETMKIAKQSVLIGLFCCVVLMIIAAFGVIPTLLGAILQEVVDTLSILSALRAKNDH</sequence>
<dbReference type="EMBL" id="JARQBJ010000002">
    <property type="protein sequence ID" value="MDT2809748.1"/>
    <property type="molecule type" value="Genomic_DNA"/>
</dbReference>
<dbReference type="InterPro" id="IPR001757">
    <property type="entry name" value="P_typ_ATPase"/>
</dbReference>
<keyword evidence="10" id="KW-0479">Metal-binding</keyword>
<evidence type="ECO:0000256" key="1">
    <source>
        <dbReference type="ARBA" id="ARBA00004651"/>
    </source>
</evidence>
<dbReference type="NCBIfam" id="TIGR01512">
    <property type="entry name" value="ATPase-IB2_Cd"/>
    <property type="match status" value="1"/>
</dbReference>
<evidence type="ECO:0000256" key="9">
    <source>
        <dbReference type="ARBA" id="ARBA00049338"/>
    </source>
</evidence>
<dbReference type="PANTHER" id="PTHR48085:SF5">
    <property type="entry name" value="CADMIUM_ZINC-TRANSPORTING ATPASE HMA4-RELATED"/>
    <property type="match status" value="1"/>
</dbReference>
<feature type="domain" description="P-type ATPase A" evidence="11">
    <location>
        <begin position="112"/>
        <end position="211"/>
    </location>
</feature>
<dbReference type="InterPro" id="IPR051014">
    <property type="entry name" value="Cation_Transport_ATPase_IB"/>
</dbReference>
<dbReference type="InterPro" id="IPR059000">
    <property type="entry name" value="ATPase_P-type_domA"/>
</dbReference>
<reference evidence="12" key="1">
    <citation type="submission" date="2023-03" db="EMBL/GenBank/DDBJ databases">
        <authorList>
            <person name="Shen W."/>
            <person name="Cai J."/>
        </authorList>
    </citation>
    <scope>NUCLEOTIDE SEQUENCE</scope>
    <source>
        <strain evidence="12">B226-2</strain>
    </source>
</reference>
<dbReference type="Gene3D" id="3.40.1110.10">
    <property type="entry name" value="Calcium-transporting ATPase, cytoplasmic domain N"/>
    <property type="match status" value="1"/>
</dbReference>
<dbReference type="EC" id="7.2.2.21" evidence="8"/>
<dbReference type="SUPFAM" id="SSF81653">
    <property type="entry name" value="Calcium ATPase, transduction domain A"/>
    <property type="match status" value="1"/>
</dbReference>
<dbReference type="FunFam" id="2.70.150.10:FF:000002">
    <property type="entry name" value="Copper-transporting ATPase 1, putative"/>
    <property type="match status" value="1"/>
</dbReference>
<keyword evidence="5 10" id="KW-1133">Transmembrane helix</keyword>
<dbReference type="InterPro" id="IPR023214">
    <property type="entry name" value="HAD_sf"/>
</dbReference>
<feature type="transmembrane region" description="Helical" evidence="10">
    <location>
        <begin position="252"/>
        <end position="274"/>
    </location>
</feature>
<organism evidence="12 13">
    <name type="scientific">Enterococcus asini</name>
    <dbReference type="NCBI Taxonomy" id="57732"/>
    <lineage>
        <taxon>Bacteria</taxon>
        <taxon>Bacillati</taxon>
        <taxon>Bacillota</taxon>
        <taxon>Bacilli</taxon>
        <taxon>Lactobacillales</taxon>
        <taxon>Enterococcaceae</taxon>
        <taxon>Enterococcus</taxon>
    </lineage>
</organism>
<dbReference type="GO" id="GO:0046872">
    <property type="term" value="F:metal ion binding"/>
    <property type="evidence" value="ECO:0007669"/>
    <property type="project" value="UniProtKB-KW"/>
</dbReference>
<dbReference type="Gene3D" id="3.40.50.1000">
    <property type="entry name" value="HAD superfamily/HAD-like"/>
    <property type="match status" value="1"/>
</dbReference>
<evidence type="ECO:0000256" key="5">
    <source>
        <dbReference type="ARBA" id="ARBA00022989"/>
    </source>
</evidence>
<dbReference type="GO" id="GO:0008551">
    <property type="term" value="F:P-type cadmium transporter activity"/>
    <property type="evidence" value="ECO:0007669"/>
    <property type="project" value="UniProtKB-EC"/>
</dbReference>
<feature type="transmembrane region" description="Helical" evidence="10">
    <location>
        <begin position="31"/>
        <end position="50"/>
    </location>
</feature>
<dbReference type="SUPFAM" id="SSF81665">
    <property type="entry name" value="Calcium ATPase, transmembrane domain M"/>
    <property type="match status" value="1"/>
</dbReference>
<dbReference type="InterPro" id="IPR018303">
    <property type="entry name" value="ATPase_P-typ_P_site"/>
</dbReference>
<evidence type="ECO:0000256" key="8">
    <source>
        <dbReference type="ARBA" id="ARBA00039103"/>
    </source>
</evidence>
<dbReference type="Pfam" id="PF00702">
    <property type="entry name" value="Hydrolase"/>
    <property type="match status" value="1"/>
</dbReference>
<dbReference type="InterPro" id="IPR027256">
    <property type="entry name" value="P-typ_ATPase_IB"/>
</dbReference>
<keyword evidence="3" id="KW-0104">Cadmium</keyword>
<accession>A0AAW8TTY1</accession>
<evidence type="ECO:0000259" key="11">
    <source>
        <dbReference type="Pfam" id="PF00122"/>
    </source>
</evidence>
<feature type="transmembrane region" description="Helical" evidence="10">
    <location>
        <begin position="6"/>
        <end position="24"/>
    </location>
</feature>
<keyword evidence="10" id="KW-0547">Nucleotide-binding</keyword>
<evidence type="ECO:0000256" key="10">
    <source>
        <dbReference type="RuleBase" id="RU362081"/>
    </source>
</evidence>
<dbReference type="Pfam" id="PF00122">
    <property type="entry name" value="E1-E2_ATPase"/>
    <property type="match status" value="1"/>
</dbReference>
<dbReference type="PANTHER" id="PTHR48085">
    <property type="entry name" value="CADMIUM/ZINC-TRANSPORTING ATPASE HMA2-RELATED"/>
    <property type="match status" value="1"/>
</dbReference>
<comment type="caution">
    <text evidence="12">The sequence shown here is derived from an EMBL/GenBank/DDBJ whole genome shotgun (WGS) entry which is preliminary data.</text>
</comment>
<dbReference type="NCBIfam" id="TIGR01494">
    <property type="entry name" value="ATPase_P-type"/>
    <property type="match status" value="1"/>
</dbReference>
<keyword evidence="4 10" id="KW-0812">Transmembrane</keyword>
<evidence type="ECO:0000256" key="7">
    <source>
        <dbReference type="ARBA" id="ARBA00023136"/>
    </source>
</evidence>
<dbReference type="InterPro" id="IPR008250">
    <property type="entry name" value="ATPase_P-typ_transduc_dom_A_sf"/>
</dbReference>
<keyword evidence="6" id="KW-0406">Ion transport</keyword>
<dbReference type="GO" id="GO:0016887">
    <property type="term" value="F:ATP hydrolysis activity"/>
    <property type="evidence" value="ECO:0007669"/>
    <property type="project" value="InterPro"/>
</dbReference>
<dbReference type="SUPFAM" id="SSF56784">
    <property type="entry name" value="HAD-like"/>
    <property type="match status" value="1"/>
</dbReference>
<comment type="subcellular location">
    <subcellularLocation>
        <location evidence="1">Cell membrane</location>
        <topology evidence="1">Multi-pass membrane protein</topology>
    </subcellularLocation>
</comment>
<evidence type="ECO:0000256" key="6">
    <source>
        <dbReference type="ARBA" id="ARBA00023065"/>
    </source>
</evidence>
<comment type="catalytic activity">
    <reaction evidence="9">
        <text>Cd(2+)(in) + ATP + H2O = Cd(2+)(out) + ADP + phosphate + H(+)</text>
        <dbReference type="Rhea" id="RHEA:12132"/>
        <dbReference type="ChEBI" id="CHEBI:15377"/>
        <dbReference type="ChEBI" id="CHEBI:15378"/>
        <dbReference type="ChEBI" id="CHEBI:30616"/>
        <dbReference type="ChEBI" id="CHEBI:43474"/>
        <dbReference type="ChEBI" id="CHEBI:48775"/>
        <dbReference type="ChEBI" id="CHEBI:456216"/>
        <dbReference type="EC" id="7.2.2.21"/>
    </reaction>
</comment>